<feature type="region of interest" description="Disordered" evidence="1">
    <location>
        <begin position="1"/>
        <end position="31"/>
    </location>
</feature>
<name>A0A4R1HHG9_PSEEN</name>
<reference evidence="3 4" key="1">
    <citation type="submission" date="2019-03" db="EMBL/GenBank/DDBJ databases">
        <title>Sequencing the genomes of 1000 actinobacteria strains.</title>
        <authorList>
            <person name="Klenk H.-P."/>
        </authorList>
    </citation>
    <scope>NUCLEOTIDE SEQUENCE [LARGE SCALE GENOMIC DNA]</scope>
    <source>
        <strain evidence="3 4">DSM 44969</strain>
    </source>
</reference>
<keyword evidence="2" id="KW-0472">Membrane</keyword>
<evidence type="ECO:0000313" key="3">
    <source>
        <dbReference type="EMBL" id="TCK19885.1"/>
    </source>
</evidence>
<evidence type="ECO:0008006" key="5">
    <source>
        <dbReference type="Google" id="ProtNLM"/>
    </source>
</evidence>
<dbReference type="AlphaFoldDB" id="A0A4R1HHG9"/>
<protein>
    <recommendedName>
        <fullName evidence="5">DUF4190 domain-containing protein</fullName>
    </recommendedName>
</protein>
<gene>
    <name evidence="3" type="ORF">EV378_3829</name>
</gene>
<accession>A0A4R1HHG9</accession>
<dbReference type="EMBL" id="SMFZ01000002">
    <property type="protein sequence ID" value="TCK19885.1"/>
    <property type="molecule type" value="Genomic_DNA"/>
</dbReference>
<comment type="caution">
    <text evidence="3">The sequence shown here is derived from an EMBL/GenBank/DDBJ whole genome shotgun (WGS) entry which is preliminary data.</text>
</comment>
<keyword evidence="2" id="KW-1133">Transmembrane helix</keyword>
<feature type="region of interest" description="Disordered" evidence="1">
    <location>
        <begin position="55"/>
        <end position="89"/>
    </location>
</feature>
<dbReference type="RefSeq" id="WP_132428235.1">
    <property type="nucleotide sequence ID" value="NZ_SMFZ01000002.1"/>
</dbReference>
<evidence type="ECO:0000256" key="1">
    <source>
        <dbReference type="SAM" id="MobiDB-lite"/>
    </source>
</evidence>
<feature type="compositionally biased region" description="Pro residues" evidence="1">
    <location>
        <begin position="69"/>
        <end position="84"/>
    </location>
</feature>
<feature type="transmembrane region" description="Helical" evidence="2">
    <location>
        <begin position="126"/>
        <end position="144"/>
    </location>
</feature>
<dbReference type="Proteomes" id="UP000295560">
    <property type="component" value="Unassembled WGS sequence"/>
</dbReference>
<feature type="transmembrane region" description="Helical" evidence="2">
    <location>
        <begin position="156"/>
        <end position="179"/>
    </location>
</feature>
<evidence type="ECO:0000313" key="4">
    <source>
        <dbReference type="Proteomes" id="UP000295560"/>
    </source>
</evidence>
<organism evidence="3 4">
    <name type="scientific">Pseudonocardia endophytica</name>
    <dbReference type="NCBI Taxonomy" id="401976"/>
    <lineage>
        <taxon>Bacteria</taxon>
        <taxon>Bacillati</taxon>
        <taxon>Actinomycetota</taxon>
        <taxon>Actinomycetes</taxon>
        <taxon>Pseudonocardiales</taxon>
        <taxon>Pseudonocardiaceae</taxon>
        <taxon>Pseudonocardia</taxon>
    </lineage>
</organism>
<keyword evidence="2" id="KW-0812">Transmembrane</keyword>
<sequence length="207" mass="21240">MTSTTERPVAPWPTRREREGGPARRPISVSRPAAYMPRHAVADVTERLPIVIPAQRSAEARPATSATPHPAPWRPTHAPRPPRPAVGSAVHDVRPVTGTARDGLGIAAVCLGAVGLPFGLVPVTGFMAAGLGVLALAFGIAGWSRFRAGLVSKRGAAVTGAVLGLIALGIGVAGTVAFVRAPDRLTYDLNSISTSWSGATAVTPAGE</sequence>
<keyword evidence="4" id="KW-1185">Reference proteome</keyword>
<evidence type="ECO:0000256" key="2">
    <source>
        <dbReference type="SAM" id="Phobius"/>
    </source>
</evidence>
<feature type="transmembrane region" description="Helical" evidence="2">
    <location>
        <begin position="103"/>
        <end position="120"/>
    </location>
</feature>
<proteinExistence type="predicted"/>